<sequence length="400" mass="45949">MARAKVSLRQVGLAPKWLAPSRPRQVGRAKSAAPNSPIPLFPDTTKSNSYVTKKCRPITESGKIKLYDMLYYQNWDFIDDKTTDVDTKLDLFLDVIINACNLSFPEITFKNKKDGHDVIWFTDELKKMREHLAFLNELHNLQRTPDSLKRRNEYRRFYKESIVTAKKRINDKLIEKSSNKAKSMWNIINTGRKNKKSSQSVPFSAEEANDYFTNIAKNVLKNTHMNSPLNVHNMNMTTNSTSVPQFRYTKVGFNEFDVFETDIQILKGNYQNPLGASHTTSDSSKELIKKIPCSTEEELNELDLSIKNEDLYNELVKILVLQGGKNEEKCIFLIMKKILTRNLASKYSGQGKKHKLPFCNLKIYQAVIDGTRKRFEEACEDNIKKTVGLFLAQSKPSAQI</sequence>
<evidence type="ECO:0000259" key="1">
    <source>
        <dbReference type="Pfam" id="PF16064"/>
    </source>
</evidence>
<protein>
    <recommendedName>
        <fullName evidence="1">DUF4806 domain-containing protein</fullName>
    </recommendedName>
</protein>
<dbReference type="Pfam" id="PF16064">
    <property type="entry name" value="DUF4806"/>
    <property type="match status" value="1"/>
</dbReference>
<comment type="caution">
    <text evidence="2">The sequence shown here is derived from an EMBL/GenBank/DDBJ whole genome shotgun (WGS) entry which is preliminary data.</text>
</comment>
<feature type="domain" description="DUF4806" evidence="1">
    <location>
        <begin position="291"/>
        <end position="365"/>
    </location>
</feature>
<reference evidence="2" key="1">
    <citation type="journal article" date="2023" name="G3 (Bethesda)">
        <title>Whole genome assemblies of Zophobas morio and Tenebrio molitor.</title>
        <authorList>
            <person name="Kaur S."/>
            <person name="Stinson S.A."/>
            <person name="diCenzo G.C."/>
        </authorList>
    </citation>
    <scope>NUCLEOTIDE SEQUENCE</scope>
    <source>
        <strain evidence="2">QUZm001</strain>
    </source>
</reference>
<organism evidence="2 3">
    <name type="scientific">Zophobas morio</name>
    <dbReference type="NCBI Taxonomy" id="2755281"/>
    <lineage>
        <taxon>Eukaryota</taxon>
        <taxon>Metazoa</taxon>
        <taxon>Ecdysozoa</taxon>
        <taxon>Arthropoda</taxon>
        <taxon>Hexapoda</taxon>
        <taxon>Insecta</taxon>
        <taxon>Pterygota</taxon>
        <taxon>Neoptera</taxon>
        <taxon>Endopterygota</taxon>
        <taxon>Coleoptera</taxon>
        <taxon>Polyphaga</taxon>
        <taxon>Cucujiformia</taxon>
        <taxon>Tenebrionidae</taxon>
        <taxon>Zophobas</taxon>
    </lineage>
</organism>
<dbReference type="EMBL" id="JALNTZ010000002">
    <property type="protein sequence ID" value="KAJ3661565.1"/>
    <property type="molecule type" value="Genomic_DNA"/>
</dbReference>
<dbReference type="AlphaFoldDB" id="A0AA38ML09"/>
<dbReference type="InterPro" id="IPR032071">
    <property type="entry name" value="DUF4806"/>
</dbReference>
<gene>
    <name evidence="2" type="ORF">Zmor_005956</name>
</gene>
<name>A0AA38ML09_9CUCU</name>
<evidence type="ECO:0000313" key="3">
    <source>
        <dbReference type="Proteomes" id="UP001168821"/>
    </source>
</evidence>
<accession>A0AA38ML09</accession>
<dbReference type="Proteomes" id="UP001168821">
    <property type="component" value="Unassembled WGS sequence"/>
</dbReference>
<evidence type="ECO:0000313" key="2">
    <source>
        <dbReference type="EMBL" id="KAJ3661565.1"/>
    </source>
</evidence>
<proteinExistence type="predicted"/>
<keyword evidence="3" id="KW-1185">Reference proteome</keyword>